<dbReference type="Proteomes" id="UP000290900">
    <property type="component" value="Unassembled WGS sequence"/>
</dbReference>
<gene>
    <name evidence="2" type="ORF">BRENAR_LOCUS510</name>
</gene>
<reference evidence="2 3" key="1">
    <citation type="submission" date="2018-12" db="EMBL/GenBank/DDBJ databases">
        <authorList>
            <person name="Tiukova I."/>
            <person name="Dainat J."/>
        </authorList>
    </citation>
    <scope>NUCLEOTIDE SEQUENCE [LARGE SCALE GENOMIC DNA]</scope>
</reference>
<dbReference type="InParanoid" id="A0A448YFR9"/>
<dbReference type="Gene3D" id="3.80.10.10">
    <property type="entry name" value="Ribonuclease Inhibitor"/>
    <property type="match status" value="1"/>
</dbReference>
<keyword evidence="3" id="KW-1185">Reference proteome</keyword>
<feature type="region of interest" description="Disordered" evidence="1">
    <location>
        <begin position="26"/>
        <end position="61"/>
    </location>
</feature>
<dbReference type="FunCoup" id="A0A448YFR9">
    <property type="interactions" value="38"/>
</dbReference>
<sequence length="469" mass="53891">MANKRRPKKTRGLHYRRYVYGPVASSEGERLNPVDDGLLNSESSTSTSMQDESPDHEGDKSIVDSRSFHRQWYGEVWPSSKFQKVDVLGVAIALHEGLSVLPPWQEDDYEKRLQNRKIELRGLKLPFEIIMEIIRHTDDSERRNQLLICKSVYYMLLPDVYSYPKLSTTNFLKFVDVMMQRENKRRFRDSVKVLDLSNLIQAGKVSYVSKLLKRFSESLEVFMSSQSSFGLSSLVSLRYCKRLKVLDLNLVSETVNLRELFRCIHNLPSLEQLSFPRSSITCEEYGMEWPPNLWYLKLQGGITDDFLMNSNFPDTITNLEFAHCPNVTDEGVCDLLGRIGRQLKRLSAYYPMPMLSATAFDFAFLYCPNLKLFYTSISYISGDVFSETFLPELVNKNRPLRNLIIDSPGQLGQGAKLDPDDITVAVSEERLPCLRSISLSSLLGWDFMSEPVQNLVSELEWRGGAVYRL</sequence>
<dbReference type="SUPFAM" id="SSF52047">
    <property type="entry name" value="RNI-like"/>
    <property type="match status" value="1"/>
</dbReference>
<dbReference type="InterPro" id="IPR032675">
    <property type="entry name" value="LRR_dom_sf"/>
</dbReference>
<evidence type="ECO:0000313" key="2">
    <source>
        <dbReference type="EMBL" id="VEU19774.1"/>
    </source>
</evidence>
<evidence type="ECO:0000256" key="1">
    <source>
        <dbReference type="SAM" id="MobiDB-lite"/>
    </source>
</evidence>
<name>A0A448YFR9_BRENA</name>
<dbReference type="EMBL" id="CAACVR010000001">
    <property type="protein sequence ID" value="VEU19774.1"/>
    <property type="molecule type" value="Genomic_DNA"/>
</dbReference>
<accession>A0A448YFR9</accession>
<evidence type="ECO:0000313" key="3">
    <source>
        <dbReference type="Proteomes" id="UP000290900"/>
    </source>
</evidence>
<proteinExistence type="predicted"/>
<protein>
    <submittedName>
        <fullName evidence="2">DEKNAAC100184</fullName>
    </submittedName>
</protein>
<dbReference type="AlphaFoldDB" id="A0A448YFR9"/>
<dbReference type="OrthoDB" id="2125396at2759"/>
<feature type="compositionally biased region" description="Polar residues" evidence="1">
    <location>
        <begin position="40"/>
        <end position="51"/>
    </location>
</feature>
<organism evidence="2 3">
    <name type="scientific">Brettanomyces naardenensis</name>
    <name type="common">Yeast</name>
    <dbReference type="NCBI Taxonomy" id="13370"/>
    <lineage>
        <taxon>Eukaryota</taxon>
        <taxon>Fungi</taxon>
        <taxon>Dikarya</taxon>
        <taxon>Ascomycota</taxon>
        <taxon>Saccharomycotina</taxon>
        <taxon>Pichiomycetes</taxon>
        <taxon>Pichiales</taxon>
        <taxon>Pichiaceae</taxon>
        <taxon>Brettanomyces</taxon>
    </lineage>
</organism>
<dbReference type="STRING" id="13370.A0A448YFR9"/>